<keyword evidence="2" id="KW-0472">Membrane</keyword>
<dbReference type="GO" id="GO:0004190">
    <property type="term" value="F:aspartic-type endopeptidase activity"/>
    <property type="evidence" value="ECO:0007669"/>
    <property type="project" value="InterPro"/>
</dbReference>
<proteinExistence type="inferred from homology"/>
<keyword evidence="4" id="KW-1185">Reference proteome</keyword>
<comment type="similarity">
    <text evidence="1">Belongs to the peptidase A1 family.</text>
</comment>
<dbReference type="Pfam" id="PF00026">
    <property type="entry name" value="Asp"/>
    <property type="match status" value="1"/>
</dbReference>
<dbReference type="InterPro" id="IPR021109">
    <property type="entry name" value="Peptidase_aspartic_dom_sf"/>
</dbReference>
<dbReference type="PANTHER" id="PTHR47966">
    <property type="entry name" value="BETA-SITE APP-CLEAVING ENZYME, ISOFORM A-RELATED"/>
    <property type="match status" value="1"/>
</dbReference>
<dbReference type="Gene3D" id="2.40.70.10">
    <property type="entry name" value="Acid Proteases"/>
    <property type="match status" value="1"/>
</dbReference>
<sequence>MHAMWLQSPRNSGNMYRLFVTMTVITVINFASINAKSYRIPLYKTSSVEKSSTETMRRLRSGPEAGVPLINFKDVQYYGTIEIGSPPQKFKIIFDTGFSDLWVPSKNCNVSQRACYSNQW</sequence>
<evidence type="ECO:0000313" key="5">
    <source>
        <dbReference type="RefSeq" id="XP_024889629.1"/>
    </source>
</evidence>
<evidence type="ECO:0000259" key="3">
    <source>
        <dbReference type="PROSITE" id="PS51767"/>
    </source>
</evidence>
<accession>A0A6J1R3K9</accession>
<keyword evidence="2" id="KW-1133">Transmembrane helix</keyword>
<reference evidence="5" key="1">
    <citation type="submission" date="2025-08" db="UniProtKB">
        <authorList>
            <consortium name="RefSeq"/>
        </authorList>
    </citation>
    <scope>IDENTIFICATION</scope>
    <source>
        <tissue evidence="5">Whole body</tissue>
    </source>
</reference>
<gene>
    <name evidence="5" type="primary">LOC112466015</name>
</gene>
<dbReference type="InterPro" id="IPR001461">
    <property type="entry name" value="Aspartic_peptidase_A1"/>
</dbReference>
<evidence type="ECO:0000256" key="1">
    <source>
        <dbReference type="ARBA" id="ARBA00007447"/>
    </source>
</evidence>
<keyword evidence="2" id="KW-0812">Transmembrane</keyword>
<dbReference type="GO" id="GO:0006508">
    <property type="term" value="P:proteolysis"/>
    <property type="evidence" value="ECO:0007669"/>
    <property type="project" value="InterPro"/>
</dbReference>
<dbReference type="PANTHER" id="PTHR47966:SF28">
    <property type="entry name" value="OS01G0290000 PROTEIN"/>
    <property type="match status" value="1"/>
</dbReference>
<dbReference type="InterPro" id="IPR033121">
    <property type="entry name" value="PEPTIDASE_A1"/>
</dbReference>
<organism evidence="4 5">
    <name type="scientific">Temnothorax curvispinosus</name>
    <dbReference type="NCBI Taxonomy" id="300111"/>
    <lineage>
        <taxon>Eukaryota</taxon>
        <taxon>Metazoa</taxon>
        <taxon>Ecdysozoa</taxon>
        <taxon>Arthropoda</taxon>
        <taxon>Hexapoda</taxon>
        <taxon>Insecta</taxon>
        <taxon>Pterygota</taxon>
        <taxon>Neoptera</taxon>
        <taxon>Endopterygota</taxon>
        <taxon>Hymenoptera</taxon>
        <taxon>Apocrita</taxon>
        <taxon>Aculeata</taxon>
        <taxon>Formicoidea</taxon>
        <taxon>Formicidae</taxon>
        <taxon>Myrmicinae</taxon>
        <taxon>Temnothorax</taxon>
    </lineage>
</organism>
<dbReference type="OrthoDB" id="771136at2759"/>
<dbReference type="Proteomes" id="UP000504618">
    <property type="component" value="Unplaced"/>
</dbReference>
<dbReference type="PROSITE" id="PS51767">
    <property type="entry name" value="PEPTIDASE_A1"/>
    <property type="match status" value="1"/>
</dbReference>
<evidence type="ECO:0000313" key="4">
    <source>
        <dbReference type="Proteomes" id="UP000504618"/>
    </source>
</evidence>
<dbReference type="SUPFAM" id="SSF50630">
    <property type="entry name" value="Acid proteases"/>
    <property type="match status" value="1"/>
</dbReference>
<evidence type="ECO:0000256" key="2">
    <source>
        <dbReference type="SAM" id="Phobius"/>
    </source>
</evidence>
<feature type="domain" description="Peptidase A1" evidence="3">
    <location>
        <begin position="77"/>
        <end position="120"/>
    </location>
</feature>
<dbReference type="GeneID" id="112466015"/>
<name>A0A6J1R3K9_9HYME</name>
<protein>
    <submittedName>
        <fullName evidence="5">Lysosomal aspartic protease-like</fullName>
    </submittedName>
</protein>
<feature type="transmembrane region" description="Helical" evidence="2">
    <location>
        <begin position="15"/>
        <end position="35"/>
    </location>
</feature>
<dbReference type="AlphaFoldDB" id="A0A6J1R3K9"/>
<dbReference type="RefSeq" id="XP_024889629.1">
    <property type="nucleotide sequence ID" value="XM_025033861.1"/>
</dbReference>